<dbReference type="GeneID" id="25395929"/>
<dbReference type="PROSITE" id="PS50109">
    <property type="entry name" value="HIS_KIN"/>
    <property type="match status" value="1"/>
</dbReference>
<dbReference type="SMART" id="SM00065">
    <property type="entry name" value="GAF"/>
    <property type="match status" value="1"/>
</dbReference>
<dbReference type="PANTHER" id="PTHR43065:SF23">
    <property type="entry name" value="SENSOR HISTIDINE KINASE PDTAS"/>
    <property type="match status" value="1"/>
</dbReference>
<reference evidence="5 6" key="1">
    <citation type="submission" date="2010-07" db="EMBL/GenBank/DDBJ databases">
        <title>The complete genome of Methanosalsum zhilinae DSM 4017.</title>
        <authorList>
            <consortium name="US DOE Joint Genome Institute (JGI-PGF)"/>
            <person name="Lucas S."/>
            <person name="Copeland A."/>
            <person name="Lapidus A."/>
            <person name="Glavina del Rio T."/>
            <person name="Dalin E."/>
            <person name="Tice H."/>
            <person name="Bruce D."/>
            <person name="Goodwin L."/>
            <person name="Pitluck S."/>
            <person name="Kyrpides N."/>
            <person name="Mavromatis K."/>
            <person name="Ovchinnikova G."/>
            <person name="Daligault H."/>
            <person name="Detter J.C."/>
            <person name="Han C."/>
            <person name="Tapia R."/>
            <person name="Larimer F."/>
            <person name="Land M."/>
            <person name="Hauser L."/>
            <person name="Markowitz V."/>
            <person name="Cheng J.-F."/>
            <person name="Hugenholtz P."/>
            <person name="Woyke T."/>
            <person name="Wu D."/>
            <person name="Spring S."/>
            <person name="Schueler E."/>
            <person name="Brambilla E."/>
            <person name="Klenk H.-P."/>
            <person name="Eisen J.A."/>
        </authorList>
    </citation>
    <scope>NUCLEOTIDE SEQUENCE [LARGE SCALE GENOMIC DNA]</scope>
    <source>
        <strain evidence="6">DSM 4017 / NBRC 107636 / OCM 62 / WeN5</strain>
    </source>
</reference>
<dbReference type="SUPFAM" id="SSF55874">
    <property type="entry name" value="ATPase domain of HSP90 chaperone/DNA topoisomerase II/histidine kinase"/>
    <property type="match status" value="1"/>
</dbReference>
<keyword evidence="5" id="KW-0808">Transferase</keyword>
<evidence type="ECO:0000259" key="4">
    <source>
        <dbReference type="PROSITE" id="PS50113"/>
    </source>
</evidence>
<dbReference type="InterPro" id="IPR036890">
    <property type="entry name" value="HATPase_C_sf"/>
</dbReference>
<dbReference type="Pfam" id="PF08447">
    <property type="entry name" value="PAS_3"/>
    <property type="match status" value="1"/>
</dbReference>
<dbReference type="SUPFAM" id="SSF55785">
    <property type="entry name" value="PYP-like sensor domain (PAS domain)"/>
    <property type="match status" value="3"/>
</dbReference>
<gene>
    <name evidence="5" type="ordered locus">Mzhil_1319</name>
</gene>
<dbReference type="RefSeq" id="WP_013898606.1">
    <property type="nucleotide sequence ID" value="NC_015676.1"/>
</dbReference>
<keyword evidence="1" id="KW-1133">Transmembrane helix</keyword>
<evidence type="ECO:0000313" key="5">
    <source>
        <dbReference type="EMBL" id="AEH61169.1"/>
    </source>
</evidence>
<sequence length="1003" mass="115067" precursor="true">MGSKRISHKIDESLERRIHWWQILALAILVCGILITVLSVYQQDSSFREDLLIKTSIVKASISTNDISTLIDYKEDVTHGHEELVSVLQEIQNINDEIRFVYILDMRKDDSIFFMADGEPPESPDHAYPGQIYHDAPDTARLAFETGMMLVDGPYTDSWGTWITGYAPIIDPATGQAVAVIGMDVDASNYYSMLMKGSIPIFGASIFLSVLIFFLGSTQERILRKKLFLEASEKKFHDVFEANPTSMVISSIEDGSILEVNTSYLRTLKYSREEVIGKNVADLEIYSSPEIRVELTKKLKNKEQIQSEEVTLKCKDGTILYGLLSATIIDVEDTPCILTMIIDITEKKVAENAKSLNYKRIHALLQLGQMTTATLQEMTDYALEKAIEITQSKTGYLAFVNEDENVLIMYSWSRSAMDQCNIVEKPTEYPLESTGLWGEAVRQQRPIIINNYYSANPLKKGLPEGHVKLFRHMNAPIFSGDQIVMLAGVGNKDEEYNKTDVQHLELLMQGLWSLIERKQTNEALKQSEGRFKTLVGNIPGAIFRCKMDRDWTMLFVSDKMKDISGYDPSELINSNKRTYNSLIHKDDQEMVYREVLKNIHNKESYQLKYRLIRKDGNSRWIHENASGVFDQNDNLLYIDGVIVDVTEQKQAELELMESEKMLNNFFSQSLIGFFFMMLDEPIEWNDSVDKEKVLDYAIHNQRITKANQAMLDQYRATEDEFIGRTLYNLFKNDLESCRNICRQLFDNGHWYTKTSECRMDDTIMCVEGDYICLYDDEGKILGYFGVQQDITEKKQLEEINKNQLIVSEIHHRVKNNLQVIISLLNMQARLFKNQDSIKNAFIDSQNRIRSMSLAHEKLYSTNNVASIEISDYVSSLVNHISQIYYSYDKSIKINLDLDNVYLGMDATIPLGLIINEIVTNSYKHAFVNRAEGHISISFKELDDFYELIVEDNGTGIPENFDYDQSKSLGFKIINLLVEQLHANINIDTSKKGTRYNIKFTSLN</sequence>
<protein>
    <submittedName>
        <fullName evidence="5">Signal transduction histidine kinase</fullName>
    </submittedName>
</protein>
<dbReference type="Gene3D" id="3.30.565.10">
    <property type="entry name" value="Histidine kinase-like ATPase, C-terminal domain"/>
    <property type="match status" value="1"/>
</dbReference>
<dbReference type="Pfam" id="PF02518">
    <property type="entry name" value="HATPase_c"/>
    <property type="match status" value="1"/>
</dbReference>
<proteinExistence type="predicted"/>
<dbReference type="InterPro" id="IPR029016">
    <property type="entry name" value="GAF-like_dom_sf"/>
</dbReference>
<evidence type="ECO:0000259" key="2">
    <source>
        <dbReference type="PROSITE" id="PS50109"/>
    </source>
</evidence>
<dbReference type="PROSITE" id="PS50113">
    <property type="entry name" value="PAC"/>
    <property type="match status" value="2"/>
</dbReference>
<dbReference type="Gene3D" id="3.30.450.20">
    <property type="entry name" value="PAS domain"/>
    <property type="match status" value="3"/>
</dbReference>
<evidence type="ECO:0000259" key="3">
    <source>
        <dbReference type="PROSITE" id="PS50112"/>
    </source>
</evidence>
<feature type="domain" description="Histidine kinase" evidence="2">
    <location>
        <begin position="808"/>
        <end position="1003"/>
    </location>
</feature>
<dbReference type="AlphaFoldDB" id="F7XN51"/>
<dbReference type="InterPro" id="IPR035965">
    <property type="entry name" value="PAS-like_dom_sf"/>
</dbReference>
<dbReference type="InterPro" id="IPR003594">
    <property type="entry name" value="HATPase_dom"/>
</dbReference>
<dbReference type="NCBIfam" id="TIGR00229">
    <property type="entry name" value="sensory_box"/>
    <property type="match status" value="3"/>
</dbReference>
<dbReference type="SMART" id="SM00387">
    <property type="entry name" value="HATPase_c"/>
    <property type="match status" value="1"/>
</dbReference>
<dbReference type="SUPFAM" id="SSF55781">
    <property type="entry name" value="GAF domain-like"/>
    <property type="match status" value="1"/>
</dbReference>
<keyword evidence="1" id="KW-0812">Transmembrane</keyword>
<dbReference type="PROSITE" id="PS50112">
    <property type="entry name" value="PAS"/>
    <property type="match status" value="2"/>
</dbReference>
<dbReference type="KEGG" id="mzh:Mzhil_1319"/>
<feature type="domain" description="PAC" evidence="4">
    <location>
        <begin position="750"/>
        <end position="802"/>
    </location>
</feature>
<feature type="domain" description="PAS" evidence="3">
    <location>
        <begin position="527"/>
        <end position="602"/>
    </location>
</feature>
<dbReference type="Pfam" id="PF13426">
    <property type="entry name" value="PAS_9"/>
    <property type="match status" value="2"/>
</dbReference>
<dbReference type="Pfam" id="PF07568">
    <property type="entry name" value="HisKA_2"/>
    <property type="match status" value="1"/>
</dbReference>
<keyword evidence="6" id="KW-1185">Reference proteome</keyword>
<dbReference type="STRING" id="679901.Mzhil_1319"/>
<dbReference type="InterPro" id="IPR011495">
    <property type="entry name" value="Sig_transdc_His_kin_sub2_dim/P"/>
</dbReference>
<accession>F7XN51</accession>
<dbReference type="PANTHER" id="PTHR43065">
    <property type="entry name" value="SENSOR HISTIDINE KINASE"/>
    <property type="match status" value="1"/>
</dbReference>
<feature type="domain" description="PAS" evidence="3">
    <location>
        <begin position="232"/>
        <end position="301"/>
    </location>
</feature>
<dbReference type="SMART" id="SM00086">
    <property type="entry name" value="PAC"/>
    <property type="match status" value="3"/>
</dbReference>
<dbReference type="InterPro" id="IPR005467">
    <property type="entry name" value="His_kinase_dom"/>
</dbReference>
<keyword evidence="1" id="KW-0472">Membrane</keyword>
<dbReference type="OrthoDB" id="8127at2157"/>
<dbReference type="GO" id="GO:0016301">
    <property type="term" value="F:kinase activity"/>
    <property type="evidence" value="ECO:0007669"/>
    <property type="project" value="UniProtKB-KW"/>
</dbReference>
<feature type="domain" description="PAC" evidence="4">
    <location>
        <begin position="605"/>
        <end position="657"/>
    </location>
</feature>
<feature type="transmembrane region" description="Helical" evidence="1">
    <location>
        <begin position="20"/>
        <end position="41"/>
    </location>
</feature>
<dbReference type="Gene3D" id="3.30.450.40">
    <property type="match status" value="1"/>
</dbReference>
<evidence type="ECO:0000313" key="6">
    <source>
        <dbReference type="Proteomes" id="UP000006622"/>
    </source>
</evidence>
<dbReference type="InterPro" id="IPR001610">
    <property type="entry name" value="PAC"/>
</dbReference>
<evidence type="ECO:0000256" key="1">
    <source>
        <dbReference type="SAM" id="Phobius"/>
    </source>
</evidence>
<dbReference type="Pfam" id="PF13185">
    <property type="entry name" value="GAF_2"/>
    <property type="match status" value="1"/>
</dbReference>
<dbReference type="SMART" id="SM00091">
    <property type="entry name" value="PAS"/>
    <property type="match status" value="3"/>
</dbReference>
<feature type="transmembrane region" description="Helical" evidence="1">
    <location>
        <begin position="197"/>
        <end position="216"/>
    </location>
</feature>
<dbReference type="CDD" id="cd00130">
    <property type="entry name" value="PAS"/>
    <property type="match status" value="3"/>
</dbReference>
<organism evidence="5 6">
    <name type="scientific">Methanosalsum zhilinae (strain DSM 4017 / NBRC 107636 / OCM 62 / WeN5)</name>
    <name type="common">Methanohalophilus zhilinae</name>
    <dbReference type="NCBI Taxonomy" id="679901"/>
    <lineage>
        <taxon>Archaea</taxon>
        <taxon>Methanobacteriati</taxon>
        <taxon>Methanobacteriota</taxon>
        <taxon>Stenosarchaea group</taxon>
        <taxon>Methanomicrobia</taxon>
        <taxon>Methanosarcinales</taxon>
        <taxon>Methanosarcinaceae</taxon>
        <taxon>Methanosalsum</taxon>
    </lineage>
</organism>
<dbReference type="InterPro" id="IPR003018">
    <property type="entry name" value="GAF"/>
</dbReference>
<dbReference type="HOGENOM" id="CLU_299105_0_0_2"/>
<dbReference type="InterPro" id="IPR013655">
    <property type="entry name" value="PAS_fold_3"/>
</dbReference>
<keyword evidence="5" id="KW-0418">Kinase</keyword>
<dbReference type="InterPro" id="IPR000014">
    <property type="entry name" value="PAS"/>
</dbReference>
<name>F7XN51_METZD</name>
<dbReference type="InterPro" id="IPR000700">
    <property type="entry name" value="PAS-assoc_C"/>
</dbReference>
<dbReference type="EMBL" id="CP002101">
    <property type="protein sequence ID" value="AEH61169.1"/>
    <property type="molecule type" value="Genomic_DNA"/>
</dbReference>
<dbReference type="Proteomes" id="UP000006622">
    <property type="component" value="Chromosome"/>
</dbReference>